<dbReference type="STRING" id="679937.Bcop_0947"/>
<reference evidence="2 3" key="1">
    <citation type="journal article" date="2011" name="Stand. Genomic Sci.">
        <title>Non-contiguous finished genome sequence of Bacteroides coprosuis type strain (PC139).</title>
        <authorList>
            <person name="Land M."/>
            <person name="Held B."/>
            <person name="Gronow S."/>
            <person name="Abt B."/>
            <person name="Lucas S."/>
            <person name="Del Rio T.G."/>
            <person name="Nolan M."/>
            <person name="Tice H."/>
            <person name="Cheng J.F."/>
            <person name="Pitluck S."/>
            <person name="Liolios K."/>
            <person name="Pagani I."/>
            <person name="Ivanova N."/>
            <person name="Mavromatis K."/>
            <person name="Mikhailova N."/>
            <person name="Pati A."/>
            <person name="Tapia R."/>
            <person name="Han C."/>
            <person name="Goodwin L."/>
            <person name="Chen A."/>
            <person name="Palaniappan K."/>
            <person name="Hauser L."/>
            <person name="Brambilla E.M."/>
            <person name="Rohde M."/>
            <person name="Goker M."/>
            <person name="Detter J.C."/>
            <person name="Woyke T."/>
            <person name="Bristow J."/>
            <person name="Eisen J.A."/>
            <person name="Markowitz V."/>
            <person name="Hugenholtz P."/>
            <person name="Kyrpides N.C."/>
            <person name="Klenk H.P."/>
            <person name="Lapidus A."/>
        </authorList>
    </citation>
    <scope>NUCLEOTIDE SEQUENCE [LARGE SCALE GENOMIC DNA]</scope>
    <source>
        <strain evidence="2 3">DSM 18011</strain>
    </source>
</reference>
<keyword evidence="1" id="KW-0812">Transmembrane</keyword>
<name>F3ZUI9_9BACE</name>
<evidence type="ECO:0000256" key="1">
    <source>
        <dbReference type="SAM" id="Phobius"/>
    </source>
</evidence>
<gene>
    <name evidence="2" type="ORF">Bcop_0947</name>
</gene>
<feature type="transmembrane region" description="Helical" evidence="1">
    <location>
        <begin position="25"/>
        <end position="50"/>
    </location>
</feature>
<evidence type="ECO:0000313" key="2">
    <source>
        <dbReference type="EMBL" id="EGJ71154.1"/>
    </source>
</evidence>
<accession>F3ZUI9</accession>
<evidence type="ECO:0000313" key="3">
    <source>
        <dbReference type="Proteomes" id="UP000018439"/>
    </source>
</evidence>
<dbReference type="HOGENOM" id="CLU_2912697_0_0_10"/>
<keyword evidence="1" id="KW-0472">Membrane</keyword>
<dbReference type="EMBL" id="CM001167">
    <property type="protein sequence ID" value="EGJ71154.1"/>
    <property type="molecule type" value="Genomic_DNA"/>
</dbReference>
<dbReference type="Proteomes" id="UP000018439">
    <property type="component" value="Chromosome"/>
</dbReference>
<organism evidence="2 3">
    <name type="scientific">Bacteroides coprosuis DSM 18011</name>
    <dbReference type="NCBI Taxonomy" id="679937"/>
    <lineage>
        <taxon>Bacteria</taxon>
        <taxon>Pseudomonadati</taxon>
        <taxon>Bacteroidota</taxon>
        <taxon>Bacteroidia</taxon>
        <taxon>Bacteroidales</taxon>
        <taxon>Bacteroidaceae</taxon>
        <taxon>Bacteroides</taxon>
    </lineage>
</organism>
<dbReference type="AlphaFoldDB" id="F3ZUI9"/>
<keyword evidence="3" id="KW-1185">Reference proteome</keyword>
<protein>
    <submittedName>
        <fullName evidence="2">Uncharacterized protein</fullName>
    </submittedName>
</protein>
<sequence length="61" mass="6978">MILVLSHLQLLSGNKLLQIKEKADVILVIIIRFFCVNTLHILMCLLWGFIEISTDPKIVSE</sequence>
<keyword evidence="1" id="KW-1133">Transmembrane helix</keyword>
<proteinExistence type="predicted"/>